<dbReference type="VEuPathDB" id="FungiDB:NEUTE1DRAFT_148179"/>
<dbReference type="KEGG" id="nte:NEUTE1DRAFT148179"/>
<evidence type="ECO:0000256" key="4">
    <source>
        <dbReference type="ARBA" id="ARBA00018706"/>
    </source>
</evidence>
<dbReference type="GO" id="GO:0005730">
    <property type="term" value="C:nucleolus"/>
    <property type="evidence" value="ECO:0007669"/>
    <property type="project" value="UniProtKB-SubCell"/>
</dbReference>
<evidence type="ECO:0000256" key="5">
    <source>
        <dbReference type="ARBA" id="ARBA00019824"/>
    </source>
</evidence>
<name>F8MUP9_NEUT8</name>
<dbReference type="PANTHER" id="PTHR12755">
    <property type="entry name" value="CLEAVAGE/POLYADENYLATION FACTOR IA SUBUNIT CLP1P"/>
    <property type="match status" value="1"/>
</dbReference>
<proteinExistence type="inferred from homology"/>
<evidence type="ECO:0000259" key="13">
    <source>
        <dbReference type="Pfam" id="PF16575"/>
    </source>
</evidence>
<evidence type="ECO:0000256" key="7">
    <source>
        <dbReference type="ARBA" id="ARBA00022679"/>
    </source>
</evidence>
<feature type="region of interest" description="Disordered" evidence="12">
    <location>
        <begin position="457"/>
        <end position="485"/>
    </location>
</feature>
<dbReference type="InterPro" id="IPR027417">
    <property type="entry name" value="P-loop_NTPase"/>
</dbReference>
<evidence type="ECO:0000256" key="10">
    <source>
        <dbReference type="ARBA" id="ARBA00022840"/>
    </source>
</evidence>
<reference evidence="15" key="1">
    <citation type="journal article" date="2011" name="Genetics">
        <title>Massive changes in genome architecture accompany the transition to self-fertility in the filamentous fungus Neurospora tetrasperma.</title>
        <authorList>
            <person name="Ellison C.E."/>
            <person name="Stajich J.E."/>
            <person name="Jacobson D.J."/>
            <person name="Natvig D.O."/>
            <person name="Lapidus A."/>
            <person name="Foster B."/>
            <person name="Aerts A."/>
            <person name="Riley R."/>
            <person name="Lindquist E.A."/>
            <person name="Grigoriev I.V."/>
            <person name="Taylor J.W."/>
        </authorList>
    </citation>
    <scope>NUCLEOTIDE SEQUENCE [LARGE SCALE GENOMIC DNA]</scope>
    <source>
        <strain evidence="15">FGSC 2508 / P0657</strain>
    </source>
</reference>
<evidence type="ECO:0000256" key="3">
    <source>
        <dbReference type="ARBA" id="ARBA00011003"/>
    </source>
</evidence>
<dbReference type="InterPro" id="IPR045116">
    <property type="entry name" value="Clp1/Grc3"/>
</dbReference>
<accession>F8MUP9</accession>
<feature type="compositionally biased region" description="Basic and acidic residues" evidence="12">
    <location>
        <begin position="63"/>
        <end position="72"/>
    </location>
</feature>
<dbReference type="GO" id="GO:0000448">
    <property type="term" value="P:cleavage in ITS2 between 5.8S rRNA and LSU-rRNA of tricistronic rRNA transcript (SSU-rRNA, 5.8S rRNA, LSU-rRNA)"/>
    <property type="evidence" value="ECO:0007669"/>
    <property type="project" value="TreeGrafter"/>
</dbReference>
<gene>
    <name evidence="14" type="ORF">NEUTE1DRAFT_148179</name>
</gene>
<feature type="compositionally biased region" description="Low complexity" evidence="12">
    <location>
        <begin position="458"/>
        <end position="477"/>
    </location>
</feature>
<dbReference type="FunFam" id="3.40.50.300:FF:001156">
    <property type="entry name" value="Polynucleotide 5-hydroxyl-kinase grc3"/>
    <property type="match status" value="1"/>
</dbReference>
<dbReference type="AlphaFoldDB" id="F8MUP9"/>
<keyword evidence="7" id="KW-0808">Transferase</keyword>
<sequence>MSAFAARQKLLAAAASAAATTPNVDDDDNNNNNNGDIIDRNTSAKSFFTRDNFRKALQAQKQEPSHHVDETPAARPRKRKQGPKDEVPAEGRDEGRQLKSQFPNLSEPIPTGRRRVIYYSSQRLSQTNIQSKANGRMLLKLLDGERLVILGSYGIKVRDGELTVAGAFLSESDLVHWVHAPQCHALPVIRITSDATIELHPHPGARSLRQLASLNPAFGKLWNESDDVAAGQAKKVVPTFQIIFTSDDAPRRGGVQELVSPAEWNKQLADVLDSKRKATPVVFLTGPKSSGKSTFGRLMANRLITGSGLSRQPWAPVVVLDLDPGQPEFGPPSVISLNKLSSPNLSPPFGHPALDPRTAQLRAHTVASVTPSLDPDHFVACALDLFHTYKTNPSLNKLPLIINTPGWIQGTGLDILSELIRQTVPTEVIYMSQDGPEETVDGLKAACQEKKIPFVALPSQQPQGQPSSSVDATTPSTSGGGGSSRTALHLRTMQTMSYFHLLFSSLTVPVPHGQSQNQSQPHPGPTWSATPLTHLPPWRVRYRGPRPGFLGILCYDHQPAPDLLAEAINGMILALVKIEDRAGAFRDFPDLLVVSSPQEQQQQQSVQQFKKQSSSQKQQQPELLICKTPRESLPHLPNPQGKTLSPAHSRVLGLVLVRGIDVKKGELQLLTPLPVEMIAGNEQDLVLVAGRFDTPSWAYAEDLHRRQWEKNNAAAARNKQQGLVLGGGAKMEIDDDDDGTGDGDQSDETESVGADEVEERPEWERVQALHGGTSEAQPWVEMLHGSQGRAAGSKVWRVRRDLGRR</sequence>
<comment type="subcellular location">
    <subcellularLocation>
        <location evidence="2">Nucleus</location>
        <location evidence="2">Nucleolus</location>
    </subcellularLocation>
</comment>
<dbReference type="SUPFAM" id="SSF52540">
    <property type="entry name" value="P-loop containing nucleoside triphosphate hydrolases"/>
    <property type="match status" value="1"/>
</dbReference>
<protein>
    <recommendedName>
        <fullName evidence="5">Polynucleotide 5'-hydroxyl-kinase GRC3</fullName>
    </recommendedName>
    <alternativeName>
        <fullName evidence="4">Polynucleotide 5'-hydroxyl-kinase grc3</fullName>
    </alternativeName>
</protein>
<dbReference type="GeneID" id="20826923"/>
<keyword evidence="8" id="KW-0547">Nucleotide-binding</keyword>
<dbReference type="Gene3D" id="3.40.50.300">
    <property type="entry name" value="P-loop containing nucleotide triphosphate hydrolases"/>
    <property type="match status" value="1"/>
</dbReference>
<dbReference type="GO" id="GO:0051731">
    <property type="term" value="F:polynucleotide 5'-hydroxyl-kinase activity"/>
    <property type="evidence" value="ECO:0007669"/>
    <property type="project" value="InterPro"/>
</dbReference>
<keyword evidence="11" id="KW-0539">Nucleus</keyword>
<dbReference type="GO" id="GO:0005524">
    <property type="term" value="F:ATP binding"/>
    <property type="evidence" value="ECO:0007669"/>
    <property type="project" value="UniProtKB-KW"/>
</dbReference>
<dbReference type="Pfam" id="PF16575">
    <property type="entry name" value="CLP1_P"/>
    <property type="match status" value="1"/>
</dbReference>
<keyword evidence="6" id="KW-0698">rRNA processing</keyword>
<comment type="function">
    <text evidence="1">Polynucleotide 5'-kinase involved in rRNA processing.</text>
</comment>
<keyword evidence="10" id="KW-0067">ATP-binding</keyword>
<evidence type="ECO:0000256" key="11">
    <source>
        <dbReference type="ARBA" id="ARBA00023242"/>
    </source>
</evidence>
<dbReference type="OrthoDB" id="4054781at2759"/>
<dbReference type="RefSeq" id="XP_009853523.1">
    <property type="nucleotide sequence ID" value="XM_009855221.1"/>
</dbReference>
<evidence type="ECO:0000256" key="12">
    <source>
        <dbReference type="SAM" id="MobiDB-lite"/>
    </source>
</evidence>
<feature type="domain" description="Clp1 P-loop" evidence="13">
    <location>
        <begin position="286"/>
        <end position="461"/>
    </location>
</feature>
<dbReference type="PANTHER" id="PTHR12755:SF3">
    <property type="entry name" value="POLYNUCLEOTIDE 5'-HYDROXYL-KINASE NOL9"/>
    <property type="match status" value="1"/>
</dbReference>
<dbReference type="EMBL" id="GL891306">
    <property type="protein sequence ID" value="EGO55731.1"/>
    <property type="molecule type" value="Genomic_DNA"/>
</dbReference>
<feature type="compositionally biased region" description="Basic and acidic residues" evidence="12">
    <location>
        <begin position="82"/>
        <end position="97"/>
    </location>
</feature>
<feature type="region of interest" description="Disordered" evidence="12">
    <location>
        <begin position="714"/>
        <end position="762"/>
    </location>
</feature>
<organism evidence="14 15">
    <name type="scientific">Neurospora tetrasperma (strain FGSC 2508 / ATCC MYA-4615 / P0657)</name>
    <dbReference type="NCBI Taxonomy" id="510951"/>
    <lineage>
        <taxon>Eukaryota</taxon>
        <taxon>Fungi</taxon>
        <taxon>Dikarya</taxon>
        <taxon>Ascomycota</taxon>
        <taxon>Pezizomycotina</taxon>
        <taxon>Sordariomycetes</taxon>
        <taxon>Sordariomycetidae</taxon>
        <taxon>Sordariales</taxon>
        <taxon>Sordariaceae</taxon>
        <taxon>Neurospora</taxon>
    </lineage>
</organism>
<feature type="compositionally biased region" description="Acidic residues" evidence="12">
    <location>
        <begin position="733"/>
        <end position="759"/>
    </location>
</feature>
<evidence type="ECO:0000256" key="8">
    <source>
        <dbReference type="ARBA" id="ARBA00022741"/>
    </source>
</evidence>
<evidence type="ECO:0000256" key="2">
    <source>
        <dbReference type="ARBA" id="ARBA00004604"/>
    </source>
</evidence>
<comment type="similarity">
    <text evidence="3">Belongs to the Clp1 family. NOL9/GRC3 subfamily.</text>
</comment>
<evidence type="ECO:0000256" key="9">
    <source>
        <dbReference type="ARBA" id="ARBA00022777"/>
    </source>
</evidence>
<dbReference type="InterPro" id="IPR032319">
    <property type="entry name" value="CLP1_P"/>
</dbReference>
<evidence type="ECO:0000256" key="1">
    <source>
        <dbReference type="ARBA" id="ARBA00003798"/>
    </source>
</evidence>
<dbReference type="Proteomes" id="UP000008065">
    <property type="component" value="Unassembled WGS sequence"/>
</dbReference>
<evidence type="ECO:0000256" key="6">
    <source>
        <dbReference type="ARBA" id="ARBA00022552"/>
    </source>
</evidence>
<dbReference type="HOGENOM" id="CLU_010345_1_0_1"/>
<evidence type="ECO:0000313" key="14">
    <source>
        <dbReference type="EMBL" id="EGO55731.1"/>
    </source>
</evidence>
<keyword evidence="9" id="KW-0418">Kinase</keyword>
<keyword evidence="15" id="KW-1185">Reference proteome</keyword>
<feature type="region of interest" description="Disordered" evidence="12">
    <location>
        <begin position="12"/>
        <end position="109"/>
    </location>
</feature>
<evidence type="ECO:0000313" key="15">
    <source>
        <dbReference type="Proteomes" id="UP000008065"/>
    </source>
</evidence>